<feature type="region of interest" description="Disordered" evidence="1">
    <location>
        <begin position="1"/>
        <end position="20"/>
    </location>
</feature>
<evidence type="ECO:0000313" key="3">
    <source>
        <dbReference type="Proteomes" id="UP000198680"/>
    </source>
</evidence>
<evidence type="ECO:0000313" key="2">
    <source>
        <dbReference type="EMBL" id="SDM74689.1"/>
    </source>
</evidence>
<dbReference type="AlphaFoldDB" id="A0A1G9VR76"/>
<evidence type="ECO:0000256" key="1">
    <source>
        <dbReference type="SAM" id="MobiDB-lite"/>
    </source>
</evidence>
<sequence>MTLTLPRSPAVRSRPAATPEVHPAAVEVLGRTRTTVDGLVAGRTRNARTEPLIDIVEEWGLQSFPASDPPTNW</sequence>
<accession>A0A1G9VR76</accession>
<protein>
    <submittedName>
        <fullName evidence="2">Uncharacterized protein</fullName>
    </submittedName>
</protein>
<dbReference type="Proteomes" id="UP000198680">
    <property type="component" value="Unassembled WGS sequence"/>
</dbReference>
<keyword evidence="3" id="KW-1185">Reference proteome</keyword>
<dbReference type="OrthoDB" id="4991085at2"/>
<gene>
    <name evidence="2" type="ORF">SAMN05660642_03229</name>
</gene>
<dbReference type="EMBL" id="FNHE01000008">
    <property type="protein sequence ID" value="SDM74689.1"/>
    <property type="molecule type" value="Genomic_DNA"/>
</dbReference>
<organism evidence="2 3">
    <name type="scientific">Geodermatophilus siccatus</name>
    <dbReference type="NCBI Taxonomy" id="1137991"/>
    <lineage>
        <taxon>Bacteria</taxon>
        <taxon>Bacillati</taxon>
        <taxon>Actinomycetota</taxon>
        <taxon>Actinomycetes</taxon>
        <taxon>Geodermatophilales</taxon>
        <taxon>Geodermatophilaceae</taxon>
        <taxon>Geodermatophilus</taxon>
    </lineage>
</organism>
<name>A0A1G9VR76_9ACTN</name>
<reference evidence="3" key="1">
    <citation type="submission" date="2016-10" db="EMBL/GenBank/DDBJ databases">
        <authorList>
            <person name="Varghese N."/>
            <person name="Submissions S."/>
        </authorList>
    </citation>
    <scope>NUCLEOTIDE SEQUENCE [LARGE SCALE GENOMIC DNA]</scope>
    <source>
        <strain evidence="3">DSM 45419</strain>
    </source>
</reference>
<dbReference type="RefSeq" id="WP_091220497.1">
    <property type="nucleotide sequence ID" value="NZ_FNHE01000008.1"/>
</dbReference>
<proteinExistence type="predicted"/>